<dbReference type="SUPFAM" id="SSF56672">
    <property type="entry name" value="DNA/RNA polymerases"/>
    <property type="match status" value="1"/>
</dbReference>
<dbReference type="Gene3D" id="3.10.10.10">
    <property type="entry name" value="HIV Type 1 Reverse Transcriptase, subunit A, domain 1"/>
    <property type="match status" value="1"/>
</dbReference>
<comment type="caution">
    <text evidence="1">The sequence shown here is derived from an EMBL/GenBank/DDBJ whole genome shotgun (WGS) entry which is preliminary data.</text>
</comment>
<protein>
    <recommendedName>
        <fullName evidence="3">Transposon Ty3-I Gag-Pol polyprotein</fullName>
    </recommendedName>
</protein>
<dbReference type="Gene3D" id="3.30.70.270">
    <property type="match status" value="1"/>
</dbReference>
<dbReference type="InterPro" id="IPR043502">
    <property type="entry name" value="DNA/RNA_pol_sf"/>
</dbReference>
<dbReference type="Proteomes" id="UP000829196">
    <property type="component" value="Unassembled WGS sequence"/>
</dbReference>
<name>A0A8T3AWT9_DENNO</name>
<dbReference type="OrthoDB" id="780617at2759"/>
<sequence length="254" mass="28974">MEFMVTESCRVSFSIGKHYKCKVLCDVCHLILGRPWQFDVGVHYDGRANVYSLDWKGRRLRLLPSAAGTSSPSKEPAKHAAIHLVAGTKLVQEWREHAPMFALVITEPNQDSELLDLPSDVAEFLDQYRDIIPKELPAELPPLRKIQHQIDFIPGATLPNLPHYRLNPKEQVILQELIDDLLRKQLIQASLSPCAVPALLVPKKYSTWRMCIDSRAVNKISIKYRFPMPRIDELLDQLTGSAVFSKLDLRSVYH</sequence>
<gene>
    <name evidence="1" type="ORF">KFK09_019474</name>
</gene>
<evidence type="ECO:0008006" key="3">
    <source>
        <dbReference type="Google" id="ProtNLM"/>
    </source>
</evidence>
<dbReference type="PANTHER" id="PTHR35046:SF26">
    <property type="entry name" value="RNA-DIRECTED DNA POLYMERASE"/>
    <property type="match status" value="1"/>
</dbReference>
<dbReference type="EMBL" id="JAGYWB010000014">
    <property type="protein sequence ID" value="KAI0498585.1"/>
    <property type="molecule type" value="Genomic_DNA"/>
</dbReference>
<dbReference type="SMR" id="A0A8T3AWT9"/>
<organism evidence="1 2">
    <name type="scientific">Dendrobium nobile</name>
    <name type="common">Orchid</name>
    <dbReference type="NCBI Taxonomy" id="94219"/>
    <lineage>
        <taxon>Eukaryota</taxon>
        <taxon>Viridiplantae</taxon>
        <taxon>Streptophyta</taxon>
        <taxon>Embryophyta</taxon>
        <taxon>Tracheophyta</taxon>
        <taxon>Spermatophyta</taxon>
        <taxon>Magnoliopsida</taxon>
        <taxon>Liliopsida</taxon>
        <taxon>Asparagales</taxon>
        <taxon>Orchidaceae</taxon>
        <taxon>Epidendroideae</taxon>
        <taxon>Malaxideae</taxon>
        <taxon>Dendrobiinae</taxon>
        <taxon>Dendrobium</taxon>
    </lineage>
</organism>
<reference evidence="1" key="1">
    <citation type="journal article" date="2022" name="Front. Genet.">
        <title>Chromosome-Scale Assembly of the Dendrobium nobile Genome Provides Insights Into the Molecular Mechanism of the Biosynthesis of the Medicinal Active Ingredient of Dendrobium.</title>
        <authorList>
            <person name="Xu Q."/>
            <person name="Niu S.-C."/>
            <person name="Li K.-L."/>
            <person name="Zheng P.-J."/>
            <person name="Zhang X.-J."/>
            <person name="Jia Y."/>
            <person name="Liu Y."/>
            <person name="Niu Y.-X."/>
            <person name="Yu L.-H."/>
            <person name="Chen D.-F."/>
            <person name="Zhang G.-Q."/>
        </authorList>
    </citation>
    <scope>NUCLEOTIDE SEQUENCE</scope>
    <source>
        <tissue evidence="1">Leaf</tissue>
    </source>
</reference>
<accession>A0A8T3AWT9</accession>
<evidence type="ECO:0000313" key="1">
    <source>
        <dbReference type="EMBL" id="KAI0498585.1"/>
    </source>
</evidence>
<evidence type="ECO:0000313" key="2">
    <source>
        <dbReference type="Proteomes" id="UP000829196"/>
    </source>
</evidence>
<dbReference type="InterPro" id="IPR043128">
    <property type="entry name" value="Rev_trsase/Diguanyl_cyclase"/>
</dbReference>
<dbReference type="AlphaFoldDB" id="A0A8T3AWT9"/>
<proteinExistence type="predicted"/>
<dbReference type="PANTHER" id="PTHR35046">
    <property type="entry name" value="ZINC KNUCKLE (CCHC-TYPE) FAMILY PROTEIN"/>
    <property type="match status" value="1"/>
</dbReference>
<keyword evidence="2" id="KW-1185">Reference proteome</keyword>